<feature type="region of interest" description="Disordered" evidence="1">
    <location>
        <begin position="1"/>
        <end position="22"/>
    </location>
</feature>
<feature type="region of interest" description="Disordered" evidence="1">
    <location>
        <begin position="132"/>
        <end position="164"/>
    </location>
</feature>
<sequence>MNSDWKQGQHEGLETRESREAEETLRMVAKLPAPTGLEDRVQRRLNAEMLYSEERRYSIWSLWMPGRKLQFAAAGVLAAAVAISSWSVYHGQRLAANANAAAKQAAPAPAKSAAGNGFTPAGAVGVPHTIAPIHVAPAPKRKPGATSTKPSPKKVAHPQPAATQ</sequence>
<evidence type="ECO:0000313" key="4">
    <source>
        <dbReference type="Proteomes" id="UP001596091"/>
    </source>
</evidence>
<accession>A0ABW1EIP2</accession>
<keyword evidence="2" id="KW-0812">Transmembrane</keyword>
<gene>
    <name evidence="3" type="ORF">ACFPT7_17700</name>
</gene>
<reference evidence="4" key="1">
    <citation type="journal article" date="2019" name="Int. J. Syst. Evol. Microbiol.">
        <title>The Global Catalogue of Microorganisms (GCM) 10K type strain sequencing project: providing services to taxonomists for standard genome sequencing and annotation.</title>
        <authorList>
            <consortium name="The Broad Institute Genomics Platform"/>
            <consortium name="The Broad Institute Genome Sequencing Center for Infectious Disease"/>
            <person name="Wu L."/>
            <person name="Ma J."/>
        </authorList>
    </citation>
    <scope>NUCLEOTIDE SEQUENCE [LARGE SCALE GENOMIC DNA]</scope>
    <source>
        <strain evidence="4">JCM 4087</strain>
    </source>
</reference>
<name>A0ABW1EIP2_9BACT</name>
<dbReference type="RefSeq" id="WP_263340756.1">
    <property type="nucleotide sequence ID" value="NZ_JAGSYH010000006.1"/>
</dbReference>
<dbReference type="Proteomes" id="UP001596091">
    <property type="component" value="Unassembled WGS sequence"/>
</dbReference>
<keyword evidence="2" id="KW-1133">Transmembrane helix</keyword>
<dbReference type="EMBL" id="JBHSPH010000008">
    <property type="protein sequence ID" value="MFC5864146.1"/>
    <property type="molecule type" value="Genomic_DNA"/>
</dbReference>
<evidence type="ECO:0000313" key="3">
    <source>
        <dbReference type="EMBL" id="MFC5864146.1"/>
    </source>
</evidence>
<organism evidence="3 4">
    <name type="scientific">Acidicapsa dinghuensis</name>
    <dbReference type="NCBI Taxonomy" id="2218256"/>
    <lineage>
        <taxon>Bacteria</taxon>
        <taxon>Pseudomonadati</taxon>
        <taxon>Acidobacteriota</taxon>
        <taxon>Terriglobia</taxon>
        <taxon>Terriglobales</taxon>
        <taxon>Acidobacteriaceae</taxon>
        <taxon>Acidicapsa</taxon>
    </lineage>
</organism>
<evidence type="ECO:0000256" key="2">
    <source>
        <dbReference type="SAM" id="Phobius"/>
    </source>
</evidence>
<keyword evidence="2" id="KW-0472">Membrane</keyword>
<feature type="transmembrane region" description="Helical" evidence="2">
    <location>
        <begin position="69"/>
        <end position="89"/>
    </location>
</feature>
<comment type="caution">
    <text evidence="3">The sequence shown here is derived from an EMBL/GenBank/DDBJ whole genome shotgun (WGS) entry which is preliminary data.</text>
</comment>
<feature type="compositionally biased region" description="Basic and acidic residues" evidence="1">
    <location>
        <begin position="7"/>
        <end position="22"/>
    </location>
</feature>
<protein>
    <submittedName>
        <fullName evidence="3">Uncharacterized protein</fullName>
    </submittedName>
</protein>
<proteinExistence type="predicted"/>
<evidence type="ECO:0000256" key="1">
    <source>
        <dbReference type="SAM" id="MobiDB-lite"/>
    </source>
</evidence>
<keyword evidence="4" id="KW-1185">Reference proteome</keyword>